<feature type="transmembrane region" description="Helical" evidence="1">
    <location>
        <begin position="114"/>
        <end position="130"/>
    </location>
</feature>
<feature type="transmembrane region" description="Helical" evidence="1">
    <location>
        <begin position="267"/>
        <end position="293"/>
    </location>
</feature>
<proteinExistence type="predicted"/>
<comment type="caution">
    <text evidence="2">The sequence shown here is derived from an EMBL/GenBank/DDBJ whole genome shotgun (WGS) entry which is preliminary data.</text>
</comment>
<feature type="transmembrane region" description="Helical" evidence="1">
    <location>
        <begin position="305"/>
        <end position="328"/>
    </location>
</feature>
<feature type="transmembrane region" description="Helical" evidence="1">
    <location>
        <begin position="200"/>
        <end position="219"/>
    </location>
</feature>
<evidence type="ECO:0000313" key="3">
    <source>
        <dbReference type="Proteomes" id="UP000253383"/>
    </source>
</evidence>
<organism evidence="2 3">
    <name type="scientific">Larkinella punicea</name>
    <dbReference type="NCBI Taxonomy" id="2315727"/>
    <lineage>
        <taxon>Bacteria</taxon>
        <taxon>Pseudomonadati</taxon>
        <taxon>Bacteroidota</taxon>
        <taxon>Cytophagia</taxon>
        <taxon>Cytophagales</taxon>
        <taxon>Spirosomataceae</taxon>
        <taxon>Larkinella</taxon>
    </lineage>
</organism>
<keyword evidence="1" id="KW-1133">Transmembrane helix</keyword>
<feature type="transmembrane region" description="Helical" evidence="1">
    <location>
        <begin position="231"/>
        <end position="255"/>
    </location>
</feature>
<accession>A0A368JDC7</accession>
<feature type="transmembrane region" description="Helical" evidence="1">
    <location>
        <begin position="87"/>
        <end position="107"/>
    </location>
</feature>
<feature type="transmembrane region" description="Helical" evidence="1">
    <location>
        <begin position="136"/>
        <end position="158"/>
    </location>
</feature>
<protein>
    <recommendedName>
        <fullName evidence="4">Glycosyltransferase RgtA/B/C/D-like domain-containing protein</fullName>
    </recommendedName>
</protein>
<dbReference type="Proteomes" id="UP000253383">
    <property type="component" value="Unassembled WGS sequence"/>
</dbReference>
<feature type="transmembrane region" description="Helical" evidence="1">
    <location>
        <begin position="343"/>
        <end position="360"/>
    </location>
</feature>
<dbReference type="AlphaFoldDB" id="A0A368JDC7"/>
<keyword evidence="3" id="KW-1185">Reference proteome</keyword>
<keyword evidence="1" id="KW-0472">Membrane</keyword>
<feature type="transmembrane region" description="Helical" evidence="1">
    <location>
        <begin position="367"/>
        <end position="386"/>
    </location>
</feature>
<reference evidence="2 3" key="1">
    <citation type="submission" date="2018-07" db="EMBL/GenBank/DDBJ databases">
        <title>Genome analysis of Larkinella rosea.</title>
        <authorList>
            <person name="Zhou Z."/>
            <person name="Wang G."/>
        </authorList>
    </citation>
    <scope>NUCLEOTIDE SEQUENCE [LARGE SCALE GENOMIC DNA]</scope>
    <source>
        <strain evidence="3">zzj9</strain>
    </source>
</reference>
<gene>
    <name evidence="2" type="ORF">DUE52_30845</name>
</gene>
<dbReference type="OrthoDB" id="909728at2"/>
<keyword evidence="1" id="KW-0812">Transmembrane</keyword>
<evidence type="ECO:0008006" key="4">
    <source>
        <dbReference type="Google" id="ProtNLM"/>
    </source>
</evidence>
<sequence>MQVFRKSITLFLLLTPVFLVGATVLKYAIDLPYWDDYLVQTHLISLKSDTGTLRKLSRLFDQHWEHRIVWTRSIFFLYYKLTGQLNYYNLTLVGFSGLAVLLSLLYAVFRKTRLPLYYFLPVPFLLFTLQSHENLIWAMASIQNFYILVFALGAFYLLAYPSRRAFGAALLVATVASFTSGNGFLIFLIGAMLLFGQRHFRRGALWLVVGLACVIVYFYSYNRITFFPSPYLYGFGQWIKAFFVFVGGFVDTYPYPKPVAIGYDNPIWLTILVGVLFIGFAIWQLIRLLLTYFLTNRRSIPAMPWFWPAFFGGSLLFLLATDAMTVYARVGFGGAGYMLQSRYKIYSGLFISICYLYALWIYQKQDWLRFVWAVALVVTVPISLYADYQCLEGVINQRRKTVASYLTWRLQTPIREQRAFESVYHPQPSSDSYINAVQTAPKDTTAVFDRINEAHFFLNVFKKDAANPTLERPENGSYIVLLGADSSYVYPARPLRPYSVPESDLKSSKTGYFSPAFLAQVPKEATRPGTYRMALLTNRNDSLRLEMSPAVFRHTTTY</sequence>
<name>A0A368JDC7_9BACT</name>
<feature type="transmembrane region" description="Helical" evidence="1">
    <location>
        <begin position="170"/>
        <end position="194"/>
    </location>
</feature>
<dbReference type="RefSeq" id="WP_114409998.1">
    <property type="nucleotide sequence ID" value="NZ_QOWE01000038.1"/>
</dbReference>
<evidence type="ECO:0000313" key="2">
    <source>
        <dbReference type="EMBL" id="RCR65669.1"/>
    </source>
</evidence>
<evidence type="ECO:0000256" key="1">
    <source>
        <dbReference type="SAM" id="Phobius"/>
    </source>
</evidence>
<dbReference type="EMBL" id="QOWE01000038">
    <property type="protein sequence ID" value="RCR65669.1"/>
    <property type="molecule type" value="Genomic_DNA"/>
</dbReference>